<keyword evidence="8 9" id="KW-0472">Membrane</keyword>
<evidence type="ECO:0000256" key="10">
    <source>
        <dbReference type="SAM" id="MobiDB-lite"/>
    </source>
</evidence>
<keyword evidence="3 9" id="KW-0831">Ubiquinone biosynthesis</keyword>
<evidence type="ECO:0000256" key="1">
    <source>
        <dbReference type="ARBA" id="ARBA00004749"/>
    </source>
</evidence>
<comment type="function">
    <text evidence="9">Catalyzes the hydroxylation of 2-nonaprenyl-3-methyl-6-methoxy-1,4-benzoquinol during ubiquinone biosynthesis.</text>
</comment>
<dbReference type="HAMAP" id="MF_01658">
    <property type="entry name" value="COQ7"/>
    <property type="match status" value="1"/>
</dbReference>
<dbReference type="InterPro" id="IPR009078">
    <property type="entry name" value="Ferritin-like_SF"/>
</dbReference>
<feature type="binding site" evidence="9">
    <location>
        <position position="89"/>
    </location>
    <ligand>
        <name>Fe cation</name>
        <dbReference type="ChEBI" id="CHEBI:24875"/>
        <label>1</label>
    </ligand>
</feature>
<dbReference type="Proteomes" id="UP001149719">
    <property type="component" value="Unassembled WGS sequence"/>
</dbReference>
<dbReference type="CDD" id="cd01042">
    <property type="entry name" value="DMQH"/>
    <property type="match status" value="1"/>
</dbReference>
<evidence type="ECO:0000256" key="8">
    <source>
        <dbReference type="ARBA" id="ARBA00023136"/>
    </source>
</evidence>
<dbReference type="Pfam" id="PF03232">
    <property type="entry name" value="COQ7"/>
    <property type="match status" value="1"/>
</dbReference>
<gene>
    <name evidence="9 11" type="primary">coq7</name>
    <name evidence="11" type="ORF">O1D97_14865</name>
</gene>
<dbReference type="EC" id="1.14.99.60" evidence="9"/>
<keyword evidence="6 9" id="KW-0408">Iron</keyword>
<sequence length="210" mass="23301">MISFIDNSIMQIDRALRTVSPKASTASRPSPADKHKEAALTPEDHKHVTGLMRINHTGEVCAQALYAGQALTAKLDRIRLEMEQAAEEEVDHLVWCEQRLLELNCQPSLLNPLFYSASFLIGAGAGLISDRLSLGFVAATEDQVCIHLDKHLDALPEADLRSQAILKQMRIDEAQHKEMALKSGGYTFPPAVMNLMTQISKIMTMTTYRV</sequence>
<proteinExistence type="inferred from homology"/>
<organism evidence="11 12">
    <name type="scientific">Marinomonas phaeophyticola</name>
    <dbReference type="NCBI Taxonomy" id="3004091"/>
    <lineage>
        <taxon>Bacteria</taxon>
        <taxon>Pseudomonadati</taxon>
        <taxon>Pseudomonadota</taxon>
        <taxon>Gammaproteobacteria</taxon>
        <taxon>Oceanospirillales</taxon>
        <taxon>Oceanospirillaceae</taxon>
        <taxon>Marinomonas</taxon>
    </lineage>
</organism>
<protein>
    <recommendedName>
        <fullName evidence="9">3-demethoxyubiquinol 3-hydroxylase</fullName>
        <shortName evidence="9">DMQ hydroxylase</shortName>
        <ecNumber evidence="9">1.14.99.60</ecNumber>
    </recommendedName>
    <alternativeName>
        <fullName evidence="9">2-nonaprenyl-3-methyl-6-methoxy-1,4-benzoquinol hydroxylase</fullName>
    </alternativeName>
</protein>
<comment type="similarity">
    <text evidence="9">Belongs to the COQ7 family.</text>
</comment>
<evidence type="ECO:0000256" key="3">
    <source>
        <dbReference type="ARBA" id="ARBA00022688"/>
    </source>
</evidence>
<keyword evidence="5 9" id="KW-0560">Oxidoreductase</keyword>
<dbReference type="InterPro" id="IPR011566">
    <property type="entry name" value="Ubq_synth_Coq7"/>
</dbReference>
<reference evidence="11" key="1">
    <citation type="submission" date="2022-12" db="EMBL/GenBank/DDBJ databases">
        <title>Marinomonas 15G1-11 sp. nov, isolated from marine algae.</title>
        <authorList>
            <person name="Butt M."/>
            <person name="Choi D.G."/>
            <person name="Kim J.M."/>
            <person name="Lee J.K."/>
            <person name="Baek J.H."/>
            <person name="Jeon C.O."/>
        </authorList>
    </citation>
    <scope>NUCLEOTIDE SEQUENCE</scope>
    <source>
        <strain evidence="11">15G1-11</strain>
    </source>
</reference>
<dbReference type="NCBIfam" id="NF033656">
    <property type="entry name" value="DMQ_monoox_COQ7"/>
    <property type="match status" value="1"/>
</dbReference>
<evidence type="ECO:0000313" key="11">
    <source>
        <dbReference type="EMBL" id="MCZ2722854.1"/>
    </source>
</evidence>
<feature type="binding site" evidence="9">
    <location>
        <position position="89"/>
    </location>
    <ligand>
        <name>Fe cation</name>
        <dbReference type="ChEBI" id="CHEBI:24875"/>
        <label>2</label>
    </ligand>
</feature>
<feature type="binding site" evidence="9">
    <location>
        <position position="173"/>
    </location>
    <ligand>
        <name>Fe cation</name>
        <dbReference type="ChEBI" id="CHEBI:24875"/>
        <label>2</label>
    </ligand>
</feature>
<evidence type="ECO:0000313" key="12">
    <source>
        <dbReference type="Proteomes" id="UP001149719"/>
    </source>
</evidence>
<feature type="binding site" evidence="9">
    <location>
        <position position="176"/>
    </location>
    <ligand>
        <name>Fe cation</name>
        <dbReference type="ChEBI" id="CHEBI:24875"/>
        <label>2</label>
    </ligand>
</feature>
<comment type="catalytic activity">
    <reaction evidence="9">
        <text>a 5-methoxy-2-methyl-3-(all-trans-polyprenyl)benzene-1,4-diol + AH2 + O2 = a 3-demethylubiquinol + A + H2O</text>
        <dbReference type="Rhea" id="RHEA:50908"/>
        <dbReference type="Rhea" id="RHEA-COMP:10859"/>
        <dbReference type="Rhea" id="RHEA-COMP:10914"/>
        <dbReference type="ChEBI" id="CHEBI:13193"/>
        <dbReference type="ChEBI" id="CHEBI:15377"/>
        <dbReference type="ChEBI" id="CHEBI:15379"/>
        <dbReference type="ChEBI" id="CHEBI:17499"/>
        <dbReference type="ChEBI" id="CHEBI:84167"/>
        <dbReference type="ChEBI" id="CHEBI:84422"/>
        <dbReference type="EC" id="1.14.99.60"/>
    </reaction>
</comment>
<comment type="cofactor">
    <cofactor evidence="9">
        <name>Fe cation</name>
        <dbReference type="ChEBI" id="CHEBI:24875"/>
    </cofactor>
    <text evidence="9">Binds 2 iron ions per subunit.</text>
</comment>
<evidence type="ECO:0000256" key="4">
    <source>
        <dbReference type="ARBA" id="ARBA00022723"/>
    </source>
</evidence>
<comment type="pathway">
    <text evidence="1 9">Cofactor biosynthesis; ubiquinone biosynthesis.</text>
</comment>
<keyword evidence="4 9" id="KW-0479">Metal-binding</keyword>
<feature type="region of interest" description="Disordered" evidence="10">
    <location>
        <begin position="20"/>
        <end position="42"/>
    </location>
</feature>
<feature type="compositionally biased region" description="Basic and acidic residues" evidence="10">
    <location>
        <begin position="31"/>
        <end position="42"/>
    </location>
</feature>
<dbReference type="InterPro" id="IPR012347">
    <property type="entry name" value="Ferritin-like"/>
</dbReference>
<feature type="binding site" evidence="9">
    <location>
        <position position="59"/>
    </location>
    <ligand>
        <name>Fe cation</name>
        <dbReference type="ChEBI" id="CHEBI:24875"/>
        <label>1</label>
    </ligand>
</feature>
<evidence type="ECO:0000256" key="5">
    <source>
        <dbReference type="ARBA" id="ARBA00023002"/>
    </source>
</evidence>
<comment type="subcellular location">
    <subcellularLocation>
        <location evidence="9">Cell membrane</location>
        <topology evidence="9">Peripheral membrane protein</topology>
    </subcellularLocation>
</comment>
<name>A0ABT4JX09_9GAMM</name>
<dbReference type="GO" id="GO:0004497">
    <property type="term" value="F:monooxygenase activity"/>
    <property type="evidence" value="ECO:0007669"/>
    <property type="project" value="UniProtKB-KW"/>
</dbReference>
<keyword evidence="12" id="KW-1185">Reference proteome</keyword>
<keyword evidence="2 9" id="KW-1003">Cell membrane</keyword>
<comment type="caution">
    <text evidence="11">The sequence shown here is derived from an EMBL/GenBank/DDBJ whole genome shotgun (WGS) entry which is preliminary data.</text>
</comment>
<feature type="binding site" evidence="9">
    <location>
        <position position="92"/>
    </location>
    <ligand>
        <name>Fe cation</name>
        <dbReference type="ChEBI" id="CHEBI:24875"/>
        <label>1</label>
    </ligand>
</feature>
<accession>A0ABT4JX09</accession>
<dbReference type="Gene3D" id="1.20.1260.10">
    <property type="match status" value="1"/>
</dbReference>
<feature type="binding site" evidence="9">
    <location>
        <position position="141"/>
    </location>
    <ligand>
        <name>Fe cation</name>
        <dbReference type="ChEBI" id="CHEBI:24875"/>
        <label>2</label>
    </ligand>
</feature>
<dbReference type="RefSeq" id="WP_269126828.1">
    <property type="nucleotide sequence ID" value="NZ_JAPUBN010000019.1"/>
</dbReference>
<evidence type="ECO:0000256" key="6">
    <source>
        <dbReference type="ARBA" id="ARBA00023004"/>
    </source>
</evidence>
<dbReference type="SUPFAM" id="SSF47240">
    <property type="entry name" value="Ferritin-like"/>
    <property type="match status" value="1"/>
</dbReference>
<dbReference type="EMBL" id="JAPUBN010000019">
    <property type="protein sequence ID" value="MCZ2722854.1"/>
    <property type="molecule type" value="Genomic_DNA"/>
</dbReference>
<feature type="binding site" evidence="9">
    <location>
        <position position="173"/>
    </location>
    <ligand>
        <name>Fe cation</name>
        <dbReference type="ChEBI" id="CHEBI:24875"/>
        <label>1</label>
    </ligand>
</feature>
<evidence type="ECO:0000256" key="2">
    <source>
        <dbReference type="ARBA" id="ARBA00022475"/>
    </source>
</evidence>
<dbReference type="InterPro" id="IPR047809">
    <property type="entry name" value="COQ7_proteobact"/>
</dbReference>
<evidence type="ECO:0000256" key="9">
    <source>
        <dbReference type="HAMAP-Rule" id="MF_01658"/>
    </source>
</evidence>
<keyword evidence="7 9" id="KW-0503">Monooxygenase</keyword>
<evidence type="ECO:0000256" key="7">
    <source>
        <dbReference type="ARBA" id="ARBA00023033"/>
    </source>
</evidence>
<dbReference type="PANTHER" id="PTHR11237">
    <property type="entry name" value="COENZYME Q10 BIOSYNTHESIS PROTEIN 7"/>
    <property type="match status" value="1"/>
</dbReference>
<dbReference type="PANTHER" id="PTHR11237:SF4">
    <property type="entry name" value="5-DEMETHOXYUBIQUINONE HYDROXYLASE, MITOCHONDRIAL"/>
    <property type="match status" value="1"/>
</dbReference>